<dbReference type="AlphaFoldDB" id="A0A1I2ERA5"/>
<dbReference type="SUPFAM" id="SSF103196">
    <property type="entry name" value="Roadblock/LC7 domain"/>
    <property type="match status" value="1"/>
</dbReference>
<proteinExistence type="predicted"/>
<dbReference type="InterPro" id="IPR004942">
    <property type="entry name" value="Roadblock/LAMTOR2_dom"/>
</dbReference>
<dbReference type="Pfam" id="PF03259">
    <property type="entry name" value="Robl_LC7"/>
    <property type="match status" value="1"/>
</dbReference>
<dbReference type="GO" id="GO:0005085">
    <property type="term" value="F:guanyl-nucleotide exchange factor activity"/>
    <property type="evidence" value="ECO:0007669"/>
    <property type="project" value="InterPro"/>
</dbReference>
<dbReference type="RefSeq" id="WP_096331661.1">
    <property type="nucleotide sequence ID" value="NZ_FOMX01000023.1"/>
</dbReference>
<accession>A0A1I2ERA5</accession>
<protein>
    <recommendedName>
        <fullName evidence="1">Roadblock/LAMTOR2 domain-containing protein</fullName>
    </recommendedName>
</protein>
<keyword evidence="3" id="KW-1185">Reference proteome</keyword>
<evidence type="ECO:0000313" key="3">
    <source>
        <dbReference type="Proteomes" id="UP000199400"/>
    </source>
</evidence>
<dbReference type="STRING" id="54.SAMN02745121_06232"/>
<organism evidence="2 3">
    <name type="scientific">Nannocystis exedens</name>
    <dbReference type="NCBI Taxonomy" id="54"/>
    <lineage>
        <taxon>Bacteria</taxon>
        <taxon>Pseudomonadati</taxon>
        <taxon>Myxococcota</taxon>
        <taxon>Polyangia</taxon>
        <taxon>Nannocystales</taxon>
        <taxon>Nannocystaceae</taxon>
        <taxon>Nannocystis</taxon>
    </lineage>
</organism>
<dbReference type="PANTHER" id="PTHR13323">
    <property type="entry name" value="LATE ENDOSOMAL/LYSOSOMAL MP1 INTERACTING PROTEIN"/>
    <property type="match status" value="1"/>
</dbReference>
<dbReference type="InterPro" id="IPR037587">
    <property type="entry name" value="LAMTOR2-like"/>
</dbReference>
<dbReference type="Gene3D" id="3.30.450.30">
    <property type="entry name" value="Dynein light chain 2a, cytoplasmic"/>
    <property type="match status" value="1"/>
</dbReference>
<evidence type="ECO:0000313" key="2">
    <source>
        <dbReference type="EMBL" id="SFE95359.1"/>
    </source>
</evidence>
<dbReference type="SMART" id="SM00960">
    <property type="entry name" value="Robl_LC7"/>
    <property type="match status" value="1"/>
</dbReference>
<sequence>MTRSEQISKLLRNLSTTTPDIEAAAVVDNDGLLIASALPADVEDDRVAAMSAALLGMSERIVRELARGEFSLVMVRGSQGFAILARTGADAVLTVLATEAAKLGLVFLDISRAAKEIGRLLG</sequence>
<dbReference type="GO" id="GO:0060090">
    <property type="term" value="F:molecular adaptor activity"/>
    <property type="evidence" value="ECO:0007669"/>
    <property type="project" value="InterPro"/>
</dbReference>
<evidence type="ECO:0000259" key="1">
    <source>
        <dbReference type="SMART" id="SM00960"/>
    </source>
</evidence>
<dbReference type="Proteomes" id="UP000199400">
    <property type="component" value="Unassembled WGS sequence"/>
</dbReference>
<feature type="domain" description="Roadblock/LAMTOR2" evidence="1">
    <location>
        <begin position="7"/>
        <end position="97"/>
    </location>
</feature>
<gene>
    <name evidence="2" type="ORF">SAMN02745121_06232</name>
</gene>
<reference evidence="3" key="1">
    <citation type="submission" date="2016-10" db="EMBL/GenBank/DDBJ databases">
        <authorList>
            <person name="Varghese N."/>
            <person name="Submissions S."/>
        </authorList>
    </citation>
    <scope>NUCLEOTIDE SEQUENCE [LARGE SCALE GENOMIC DNA]</scope>
    <source>
        <strain evidence="3">ATCC 25963</strain>
    </source>
</reference>
<dbReference type="OrthoDB" id="513103at2"/>
<dbReference type="GO" id="GO:0032008">
    <property type="term" value="P:positive regulation of TOR signaling"/>
    <property type="evidence" value="ECO:0007669"/>
    <property type="project" value="InterPro"/>
</dbReference>
<name>A0A1I2ERA5_9BACT</name>
<dbReference type="EMBL" id="FOMX01000023">
    <property type="protein sequence ID" value="SFE95359.1"/>
    <property type="molecule type" value="Genomic_DNA"/>
</dbReference>